<comment type="caution">
    <text evidence="3">The sequence shown here is derived from an EMBL/GenBank/DDBJ whole genome shotgun (WGS) entry which is preliminary data.</text>
</comment>
<dbReference type="Proteomes" id="UP000076874">
    <property type="component" value="Unassembled WGS sequence"/>
</dbReference>
<protein>
    <submittedName>
        <fullName evidence="3">Uncharacterized protein</fullName>
    </submittedName>
</protein>
<accession>A0A167U245</accession>
<sequence length="127" mass="14901">MTESSEPLDSWISGLLAYVFFPQSPSLAVRIISGIFVALGVAFIFPVVALIGFDICLWIWRLYSLNRHAFRRRQQQQQQQQEERRQRQQQQQQQQQQQPQQQRRQQKQQKQTQSDPPAEIVSTTSSS</sequence>
<feature type="compositionally biased region" description="Low complexity" evidence="1">
    <location>
        <begin position="88"/>
        <end position="111"/>
    </location>
</feature>
<evidence type="ECO:0000313" key="4">
    <source>
        <dbReference type="Proteomes" id="UP000076874"/>
    </source>
</evidence>
<dbReference type="OrthoDB" id="4833021at2759"/>
<feature type="region of interest" description="Disordered" evidence="1">
    <location>
        <begin position="73"/>
        <end position="127"/>
    </location>
</feature>
<evidence type="ECO:0000256" key="1">
    <source>
        <dbReference type="SAM" id="MobiDB-lite"/>
    </source>
</evidence>
<dbReference type="AlphaFoldDB" id="A0A167U245"/>
<proteinExistence type="predicted"/>
<gene>
    <name evidence="3" type="ORF">SPI_05197</name>
</gene>
<dbReference type="Gene3D" id="1.20.1070.10">
    <property type="entry name" value="Rhodopsin 7-helix transmembrane proteins"/>
    <property type="match status" value="1"/>
</dbReference>
<dbReference type="EMBL" id="AZHD01000008">
    <property type="protein sequence ID" value="OAA61173.1"/>
    <property type="molecule type" value="Genomic_DNA"/>
</dbReference>
<reference evidence="3 4" key="1">
    <citation type="journal article" date="2016" name="Genome Biol. Evol.">
        <title>Divergent and convergent evolution of fungal pathogenicity.</title>
        <authorList>
            <person name="Shang Y."/>
            <person name="Xiao G."/>
            <person name="Zheng P."/>
            <person name="Cen K."/>
            <person name="Zhan S."/>
            <person name="Wang C."/>
        </authorList>
    </citation>
    <scope>NUCLEOTIDE SEQUENCE [LARGE SCALE GENOMIC DNA]</scope>
    <source>
        <strain evidence="3 4">RCEF 264</strain>
    </source>
</reference>
<evidence type="ECO:0000313" key="3">
    <source>
        <dbReference type="EMBL" id="OAA61173.1"/>
    </source>
</evidence>
<name>A0A167U245_9HYPO</name>
<keyword evidence="4" id="KW-1185">Reference proteome</keyword>
<keyword evidence="2" id="KW-0472">Membrane</keyword>
<organism evidence="3 4">
    <name type="scientific">Niveomyces insectorum RCEF 264</name>
    <dbReference type="NCBI Taxonomy" id="1081102"/>
    <lineage>
        <taxon>Eukaryota</taxon>
        <taxon>Fungi</taxon>
        <taxon>Dikarya</taxon>
        <taxon>Ascomycota</taxon>
        <taxon>Pezizomycotina</taxon>
        <taxon>Sordariomycetes</taxon>
        <taxon>Hypocreomycetidae</taxon>
        <taxon>Hypocreales</taxon>
        <taxon>Cordycipitaceae</taxon>
        <taxon>Niveomyces</taxon>
    </lineage>
</organism>
<keyword evidence="2" id="KW-0812">Transmembrane</keyword>
<evidence type="ECO:0000256" key="2">
    <source>
        <dbReference type="SAM" id="Phobius"/>
    </source>
</evidence>
<keyword evidence="2" id="KW-1133">Transmembrane helix</keyword>
<feature type="transmembrane region" description="Helical" evidence="2">
    <location>
        <begin position="31"/>
        <end position="63"/>
    </location>
</feature>